<evidence type="ECO:0000313" key="12">
    <source>
        <dbReference type="Proteomes" id="UP000007303"/>
    </source>
</evidence>
<evidence type="ECO:0000256" key="8">
    <source>
        <dbReference type="ARBA" id="ARBA00023049"/>
    </source>
</evidence>
<dbReference type="FunCoup" id="H3D7G5">
    <property type="interactions" value="490"/>
</dbReference>
<comment type="subcellular location">
    <subcellularLocation>
        <location evidence="1">Cytoplasm</location>
    </subcellularLocation>
</comment>
<dbReference type="HOGENOM" id="CLU_001805_2_0_1"/>
<dbReference type="CDD" id="cd06455">
    <property type="entry name" value="M3A_TOP"/>
    <property type="match status" value="1"/>
</dbReference>
<evidence type="ECO:0000313" key="11">
    <source>
        <dbReference type="Ensembl" id="ENSTNIP00000016456.1"/>
    </source>
</evidence>
<evidence type="ECO:0000256" key="3">
    <source>
        <dbReference type="ARBA" id="ARBA00022490"/>
    </source>
</evidence>
<evidence type="ECO:0000256" key="6">
    <source>
        <dbReference type="ARBA" id="ARBA00022801"/>
    </source>
</evidence>
<dbReference type="InterPro" id="IPR024077">
    <property type="entry name" value="Neurolysin/TOP_dom2"/>
</dbReference>
<comment type="similarity">
    <text evidence="2 9">Belongs to the peptidase M3 family.</text>
</comment>
<dbReference type="OMA" id="MYTREGK"/>
<dbReference type="Gene3D" id="1.10.1370.10">
    <property type="entry name" value="Neurolysin, domain 3"/>
    <property type="match status" value="1"/>
</dbReference>
<keyword evidence="8 9" id="KW-0482">Metalloprotease</keyword>
<name>H3D7G5_TETNG</name>
<evidence type="ECO:0000256" key="2">
    <source>
        <dbReference type="ARBA" id="ARBA00006040"/>
    </source>
</evidence>
<evidence type="ECO:0000256" key="5">
    <source>
        <dbReference type="ARBA" id="ARBA00022723"/>
    </source>
</evidence>
<dbReference type="STRING" id="99883.ENSTNIP00000016456"/>
<dbReference type="FunFam" id="3.40.390.10:FF:000006">
    <property type="entry name" value="Thimet oligopeptidase 1"/>
    <property type="match status" value="1"/>
</dbReference>
<dbReference type="Ensembl" id="ENSTNIT00000016669.1">
    <property type="protein sequence ID" value="ENSTNIP00000016456.1"/>
    <property type="gene ID" value="ENSTNIG00000013461.1"/>
</dbReference>
<keyword evidence="7 9" id="KW-0862">Zinc</keyword>
<dbReference type="InterPro" id="IPR024079">
    <property type="entry name" value="MetalloPept_cat_dom_sf"/>
</dbReference>
<dbReference type="GO" id="GO:0006508">
    <property type="term" value="P:proteolysis"/>
    <property type="evidence" value="ECO:0007669"/>
    <property type="project" value="UniProtKB-KW"/>
</dbReference>
<dbReference type="GeneTree" id="ENSGT00950000183171"/>
<evidence type="ECO:0000256" key="9">
    <source>
        <dbReference type="RuleBase" id="RU003435"/>
    </source>
</evidence>
<dbReference type="GO" id="GO:0005758">
    <property type="term" value="C:mitochondrial intermembrane space"/>
    <property type="evidence" value="ECO:0007669"/>
    <property type="project" value="TreeGrafter"/>
</dbReference>
<reference evidence="12" key="1">
    <citation type="journal article" date="2004" name="Nature">
        <title>Genome duplication in the teleost fish Tetraodon nigroviridis reveals the early vertebrate proto-karyotype.</title>
        <authorList>
            <person name="Jaillon O."/>
            <person name="Aury J.-M."/>
            <person name="Brunet F."/>
            <person name="Petit J.-L."/>
            <person name="Stange-Thomann N."/>
            <person name="Mauceli E."/>
            <person name="Bouneau L."/>
            <person name="Fischer C."/>
            <person name="Ozouf-Costaz C."/>
            <person name="Bernot A."/>
            <person name="Nicaud S."/>
            <person name="Jaffe D."/>
            <person name="Fisher S."/>
            <person name="Lutfalla G."/>
            <person name="Dossat C."/>
            <person name="Segurens B."/>
            <person name="Dasilva C."/>
            <person name="Salanoubat M."/>
            <person name="Levy M."/>
            <person name="Boudet N."/>
            <person name="Castellano S."/>
            <person name="Anthouard V."/>
            <person name="Jubin C."/>
            <person name="Castelli V."/>
            <person name="Katinka M."/>
            <person name="Vacherie B."/>
            <person name="Biemont C."/>
            <person name="Skalli Z."/>
            <person name="Cattolico L."/>
            <person name="Poulain J."/>
            <person name="De Berardinis V."/>
            <person name="Cruaud C."/>
            <person name="Duprat S."/>
            <person name="Brottier P."/>
            <person name="Coutanceau J.-P."/>
            <person name="Gouzy J."/>
            <person name="Parra G."/>
            <person name="Lardier G."/>
            <person name="Chapple C."/>
            <person name="McKernan K.J."/>
            <person name="McEwan P."/>
            <person name="Bosak S."/>
            <person name="Kellis M."/>
            <person name="Volff J.-N."/>
            <person name="Guigo R."/>
            <person name="Zody M.C."/>
            <person name="Mesirov J."/>
            <person name="Lindblad-Toh K."/>
            <person name="Birren B."/>
            <person name="Nusbaum C."/>
            <person name="Kahn D."/>
            <person name="Robinson-Rechavi M."/>
            <person name="Laudet V."/>
            <person name="Schachter V."/>
            <person name="Quetier F."/>
            <person name="Saurin W."/>
            <person name="Scarpelli C."/>
            <person name="Wincker P."/>
            <person name="Lander E.S."/>
            <person name="Weissenbach J."/>
            <person name="Roest Crollius H."/>
        </authorList>
    </citation>
    <scope>NUCLEOTIDE SEQUENCE [LARGE SCALE GENOMIC DNA]</scope>
</reference>
<evidence type="ECO:0000256" key="7">
    <source>
        <dbReference type="ARBA" id="ARBA00022833"/>
    </source>
</evidence>
<dbReference type="SUPFAM" id="SSF55486">
    <property type="entry name" value="Metalloproteases ('zincins'), catalytic domain"/>
    <property type="match status" value="1"/>
</dbReference>
<keyword evidence="6 9" id="KW-0378">Hydrolase</keyword>
<protein>
    <submittedName>
        <fullName evidence="11">Neurolysin (metallopeptidase M3 family)</fullName>
    </submittedName>
</protein>
<keyword evidence="3" id="KW-0963">Cytoplasm</keyword>
<reference evidence="11" key="3">
    <citation type="submission" date="2025-09" db="UniProtKB">
        <authorList>
            <consortium name="Ensembl"/>
        </authorList>
    </citation>
    <scope>IDENTIFICATION</scope>
</reference>
<dbReference type="InterPro" id="IPR045090">
    <property type="entry name" value="Pept_M3A_M3B"/>
</dbReference>
<reference evidence="11" key="2">
    <citation type="submission" date="2025-08" db="UniProtKB">
        <authorList>
            <consortium name="Ensembl"/>
        </authorList>
    </citation>
    <scope>IDENTIFICATION</scope>
</reference>
<sequence length="710" mass="80992">LFCACASAAASLHTAEGRRFQLLLLLTHRGKRPTLQVSCSQEGNKRNALRWDLSPPEIRNMTDSLISRVKKVYDEVGALKIENVNVENTLKALANVRLEYASSRHLLDFPQYVCPSKEVRAASTEADKQLSEFDVELSMREDVFRRIVALQENAPAEISAEEKRLLDRLVTFGRRKGLHLPKDTQEEIKRTSKLISKLSIEFNRNLNEDTTFLVFSERELGGMADSYLNGLEKTADGRYKVTLEYPHYYPLMKRCHNPETRRKMEGAFHSRCREANTAILEELVQLRSKVADLLGYSSHANYVLEINMAKSACRVSDFLDAFYERLKPVGMKERKYMLSLKRRECLMKGFVFDGQINAWDLPYYMSQVEQCRFAVNKDKLVEYFPLELVTKGLLGIYQELLGLAFTEEQHAHVWHEGVTLYSARDTETGEEIGRFYLDLHPREGKYGHAACFALQPGCRGPDGERRLPVAAMVANFTKPRKGWPSLLQHHEVETYFHEFGHVMHEICSKTAFSEFSGTQVEMDFVEVPSQVLENWVWEKETLRRMSGHYKDGSPIPDHMLDKLIASRVANTGLVNLRQVVLSKVDQTLHSSPRADTAEVFAKHCEEILGVPATPGTNMTASFSHLAGGYDGQYYSYLWSEVYSADMFFSRFKTEGLMNPKVGREYRRVVLEAGGSADGMDMLKTFLGREPRQDAFFQCKGLIQSPDTQTP</sequence>
<evidence type="ECO:0000256" key="4">
    <source>
        <dbReference type="ARBA" id="ARBA00022670"/>
    </source>
</evidence>
<feature type="domain" description="Peptidase M3A/M3B catalytic" evidence="10">
    <location>
        <begin position="251"/>
        <end position="697"/>
    </location>
</feature>
<accession>H3D7G5</accession>
<dbReference type="Gene3D" id="1.20.1050.40">
    <property type="entry name" value="Endopeptidase. Chain P, domain 1"/>
    <property type="match status" value="1"/>
</dbReference>
<dbReference type="GO" id="GO:0006518">
    <property type="term" value="P:peptide metabolic process"/>
    <property type="evidence" value="ECO:0007669"/>
    <property type="project" value="TreeGrafter"/>
</dbReference>
<dbReference type="FunFam" id="1.20.1050.40:FF:000001">
    <property type="entry name" value="Thimet oligopeptidase 1"/>
    <property type="match status" value="1"/>
</dbReference>
<dbReference type="InterPro" id="IPR001567">
    <property type="entry name" value="Pept_M3A_M3B_dom"/>
</dbReference>
<dbReference type="Proteomes" id="UP000007303">
    <property type="component" value="Unassembled WGS sequence"/>
</dbReference>
<evidence type="ECO:0000259" key="10">
    <source>
        <dbReference type="Pfam" id="PF01432"/>
    </source>
</evidence>
<dbReference type="InterPro" id="IPR024080">
    <property type="entry name" value="Neurolysin/TOP_N"/>
</dbReference>
<keyword evidence="4 9" id="KW-0645">Protease</keyword>
<dbReference type="InParanoid" id="H3D7G5"/>
<dbReference type="Gene3D" id="3.40.390.10">
    <property type="entry name" value="Collagenase (Catalytic Domain)"/>
    <property type="match status" value="1"/>
</dbReference>
<dbReference type="Pfam" id="PF01432">
    <property type="entry name" value="Peptidase_M3"/>
    <property type="match status" value="1"/>
</dbReference>
<dbReference type="PANTHER" id="PTHR11804">
    <property type="entry name" value="PROTEASE M3 THIMET OLIGOPEPTIDASE-RELATED"/>
    <property type="match status" value="1"/>
</dbReference>
<dbReference type="PANTHER" id="PTHR11804:SF55">
    <property type="entry name" value="NEUROLYSIN (METALLOPEPTIDASE M3 FAMILY)"/>
    <property type="match status" value="1"/>
</dbReference>
<comment type="cofactor">
    <cofactor evidence="9">
        <name>Zn(2+)</name>
        <dbReference type="ChEBI" id="CHEBI:29105"/>
    </cofactor>
    <text evidence="9">Binds 1 zinc ion.</text>
</comment>
<dbReference type="AlphaFoldDB" id="H3D7G5"/>
<evidence type="ECO:0000256" key="1">
    <source>
        <dbReference type="ARBA" id="ARBA00004496"/>
    </source>
</evidence>
<keyword evidence="12" id="KW-1185">Reference proteome</keyword>
<keyword evidence="5 9" id="KW-0479">Metal-binding</keyword>
<dbReference type="GO" id="GO:0004222">
    <property type="term" value="F:metalloendopeptidase activity"/>
    <property type="evidence" value="ECO:0007669"/>
    <property type="project" value="InterPro"/>
</dbReference>
<proteinExistence type="inferred from homology"/>
<dbReference type="GO" id="GO:0046872">
    <property type="term" value="F:metal ion binding"/>
    <property type="evidence" value="ECO:0007669"/>
    <property type="project" value="UniProtKB-UniRule"/>
</dbReference>
<organism evidence="11 12">
    <name type="scientific">Tetraodon nigroviridis</name>
    <name type="common">Spotted green pufferfish</name>
    <name type="synonym">Chelonodon nigroviridis</name>
    <dbReference type="NCBI Taxonomy" id="99883"/>
    <lineage>
        <taxon>Eukaryota</taxon>
        <taxon>Metazoa</taxon>
        <taxon>Chordata</taxon>
        <taxon>Craniata</taxon>
        <taxon>Vertebrata</taxon>
        <taxon>Euteleostomi</taxon>
        <taxon>Actinopterygii</taxon>
        <taxon>Neopterygii</taxon>
        <taxon>Teleostei</taxon>
        <taxon>Neoteleostei</taxon>
        <taxon>Acanthomorphata</taxon>
        <taxon>Eupercaria</taxon>
        <taxon>Tetraodontiformes</taxon>
        <taxon>Tetradontoidea</taxon>
        <taxon>Tetraodontidae</taxon>
        <taxon>Tetraodon</taxon>
    </lineage>
</organism>